<accession>A0A9D1MFZ0</accession>
<organism evidence="1 2">
    <name type="scientific">Candidatus Stercoripulliclostridium merdigallinarum</name>
    <dbReference type="NCBI Taxonomy" id="2840951"/>
    <lineage>
        <taxon>Bacteria</taxon>
        <taxon>Bacillati</taxon>
        <taxon>Bacillota</taxon>
        <taxon>Clostridia</taxon>
        <taxon>Eubacteriales</taxon>
        <taxon>Candidatus Stercoripulliclostridium</taxon>
    </lineage>
</organism>
<dbReference type="AlphaFoldDB" id="A0A9D1MFZ0"/>
<dbReference type="EMBL" id="DVNF01000004">
    <property type="protein sequence ID" value="HIU59773.1"/>
    <property type="molecule type" value="Genomic_DNA"/>
</dbReference>
<evidence type="ECO:0000313" key="2">
    <source>
        <dbReference type="Proteomes" id="UP000824094"/>
    </source>
</evidence>
<evidence type="ECO:0000313" key="1">
    <source>
        <dbReference type="EMBL" id="HIU59773.1"/>
    </source>
</evidence>
<proteinExistence type="predicted"/>
<protein>
    <submittedName>
        <fullName evidence="1">Uncharacterized protein</fullName>
    </submittedName>
</protein>
<gene>
    <name evidence="1" type="ORF">IAB05_00110</name>
</gene>
<reference evidence="1" key="1">
    <citation type="submission" date="2020-10" db="EMBL/GenBank/DDBJ databases">
        <authorList>
            <person name="Gilroy R."/>
        </authorList>
    </citation>
    <scope>NUCLEOTIDE SEQUENCE</scope>
    <source>
        <strain evidence="1">18911</strain>
    </source>
</reference>
<sequence>MDSNGLFQKLWQFSSFMVSKGFKIIEVGGEDKFDDGDMPKAEYDNVQVILRACKSGKPEITGNRITVEGKSYTTK</sequence>
<dbReference type="Proteomes" id="UP000824094">
    <property type="component" value="Unassembled WGS sequence"/>
</dbReference>
<name>A0A9D1MFZ0_9FIRM</name>
<comment type="caution">
    <text evidence="1">The sequence shown here is derived from an EMBL/GenBank/DDBJ whole genome shotgun (WGS) entry which is preliminary data.</text>
</comment>
<reference evidence="1" key="2">
    <citation type="journal article" date="2021" name="PeerJ">
        <title>Extensive microbial diversity within the chicken gut microbiome revealed by metagenomics and culture.</title>
        <authorList>
            <person name="Gilroy R."/>
            <person name="Ravi A."/>
            <person name="Getino M."/>
            <person name="Pursley I."/>
            <person name="Horton D.L."/>
            <person name="Alikhan N.F."/>
            <person name="Baker D."/>
            <person name="Gharbi K."/>
            <person name="Hall N."/>
            <person name="Watson M."/>
            <person name="Adriaenssens E.M."/>
            <person name="Foster-Nyarko E."/>
            <person name="Jarju S."/>
            <person name="Secka A."/>
            <person name="Antonio M."/>
            <person name="Oren A."/>
            <person name="Chaudhuri R.R."/>
            <person name="La Ragione R."/>
            <person name="Hildebrand F."/>
            <person name="Pallen M.J."/>
        </authorList>
    </citation>
    <scope>NUCLEOTIDE SEQUENCE</scope>
    <source>
        <strain evidence="1">18911</strain>
    </source>
</reference>